<accession>A0A2S5BG65</accession>
<sequence>MPKVVPLLLARPDLLARVRRIRIYTGVSKSLDDLHATYASFMLSPDFEGLVAILQTVPDLRCLRVPAKPPYAMLLAVAAAGPASRTLRALKLTILPASTGGELDLTRIWNTIRQLRDLKSLEISTTCDARVITATILEGEILRSDSFGLASGFSTPRQSLVNAVSRMIDLAYLKRLTLCFGEGATSSPINLSRRCVSLEQLELWGEEAEHLLPPYLALNDAIGGLSHVASLNIRHFDGSSIESPIPFEAFIKALPASIRQCTISSFYLDYVLPEMGAFKRIMGRFPSYSIFVVKPRLRKPEHQRRLARPTTVNIRCPVRKESRAKGTHPVES</sequence>
<name>A0A2S5BG65_9BASI</name>
<gene>
    <name evidence="1" type="ORF">BMF94_1161</name>
</gene>
<evidence type="ECO:0000313" key="1">
    <source>
        <dbReference type="EMBL" id="POY75751.1"/>
    </source>
</evidence>
<comment type="caution">
    <text evidence="1">The sequence shown here is derived from an EMBL/GenBank/DDBJ whole genome shotgun (WGS) entry which is preliminary data.</text>
</comment>
<proteinExistence type="predicted"/>
<protein>
    <submittedName>
        <fullName evidence="1">Uncharacterized protein</fullName>
    </submittedName>
</protein>
<evidence type="ECO:0000313" key="2">
    <source>
        <dbReference type="Proteomes" id="UP000237144"/>
    </source>
</evidence>
<keyword evidence="2" id="KW-1185">Reference proteome</keyword>
<organism evidence="1 2">
    <name type="scientific">Rhodotorula taiwanensis</name>
    <dbReference type="NCBI Taxonomy" id="741276"/>
    <lineage>
        <taxon>Eukaryota</taxon>
        <taxon>Fungi</taxon>
        <taxon>Dikarya</taxon>
        <taxon>Basidiomycota</taxon>
        <taxon>Pucciniomycotina</taxon>
        <taxon>Microbotryomycetes</taxon>
        <taxon>Sporidiobolales</taxon>
        <taxon>Sporidiobolaceae</taxon>
        <taxon>Rhodotorula</taxon>
    </lineage>
</organism>
<dbReference type="AlphaFoldDB" id="A0A2S5BG65"/>
<dbReference type="EMBL" id="PJQD01000012">
    <property type="protein sequence ID" value="POY75751.1"/>
    <property type="molecule type" value="Genomic_DNA"/>
</dbReference>
<dbReference type="Proteomes" id="UP000237144">
    <property type="component" value="Unassembled WGS sequence"/>
</dbReference>
<reference evidence="1 2" key="1">
    <citation type="journal article" date="2018" name="Front. Microbiol.">
        <title>Prospects for Fungal Bioremediation of Acidic Radioactive Waste Sites: Characterization and Genome Sequence of Rhodotorula taiwanensis MD1149.</title>
        <authorList>
            <person name="Tkavc R."/>
            <person name="Matrosova V.Y."/>
            <person name="Grichenko O.E."/>
            <person name="Gostincar C."/>
            <person name="Volpe R.P."/>
            <person name="Klimenkova P."/>
            <person name="Gaidamakova E.K."/>
            <person name="Zhou C.E."/>
            <person name="Stewart B.J."/>
            <person name="Lyman M.G."/>
            <person name="Malfatti S.A."/>
            <person name="Rubinfeld B."/>
            <person name="Courtot M."/>
            <person name="Singh J."/>
            <person name="Dalgard C.L."/>
            <person name="Hamilton T."/>
            <person name="Frey K.G."/>
            <person name="Gunde-Cimerman N."/>
            <person name="Dugan L."/>
            <person name="Daly M.J."/>
        </authorList>
    </citation>
    <scope>NUCLEOTIDE SEQUENCE [LARGE SCALE GENOMIC DNA]</scope>
    <source>
        <strain evidence="1 2">MD1149</strain>
    </source>
</reference>